<accession>A0ABD2NT71</accession>
<dbReference type="AlphaFoldDB" id="A0ABD2NT71"/>
<keyword evidence="2" id="KW-1185">Reference proteome</keyword>
<comment type="caution">
    <text evidence="1">The sequence shown here is derived from an EMBL/GenBank/DDBJ whole genome shotgun (WGS) entry which is preliminary data.</text>
</comment>
<reference evidence="1 2" key="1">
    <citation type="journal article" date="2021" name="BMC Biol.">
        <title>Horizontally acquired antibacterial genes associated with adaptive radiation of ladybird beetles.</title>
        <authorList>
            <person name="Li H.S."/>
            <person name="Tang X.F."/>
            <person name="Huang Y.H."/>
            <person name="Xu Z.Y."/>
            <person name="Chen M.L."/>
            <person name="Du X.Y."/>
            <person name="Qiu B.Y."/>
            <person name="Chen P.T."/>
            <person name="Zhang W."/>
            <person name="Slipinski A."/>
            <person name="Escalona H.E."/>
            <person name="Waterhouse R.M."/>
            <person name="Zwick A."/>
            <person name="Pang H."/>
        </authorList>
    </citation>
    <scope>NUCLEOTIDE SEQUENCE [LARGE SCALE GENOMIC DNA]</scope>
    <source>
        <strain evidence="1">SYSU2018</strain>
    </source>
</reference>
<dbReference type="Proteomes" id="UP001516400">
    <property type="component" value="Unassembled WGS sequence"/>
</dbReference>
<sequence>MLDKTAEEYRSMNRKIAKGIEIFRREKNQEEIKTVIENNKSLKIPRRRTEIIRSKMNM</sequence>
<protein>
    <submittedName>
        <fullName evidence="1">Uncharacterized protein</fullName>
    </submittedName>
</protein>
<name>A0ABD2NT71_9CUCU</name>
<evidence type="ECO:0000313" key="2">
    <source>
        <dbReference type="Proteomes" id="UP001516400"/>
    </source>
</evidence>
<feature type="non-terminal residue" evidence="1">
    <location>
        <position position="58"/>
    </location>
</feature>
<dbReference type="EMBL" id="JABFTP020000144">
    <property type="protein sequence ID" value="KAL3281931.1"/>
    <property type="molecule type" value="Genomic_DNA"/>
</dbReference>
<proteinExistence type="predicted"/>
<evidence type="ECO:0000313" key="1">
    <source>
        <dbReference type="EMBL" id="KAL3281931.1"/>
    </source>
</evidence>
<gene>
    <name evidence="1" type="ORF">HHI36_005134</name>
</gene>
<organism evidence="1 2">
    <name type="scientific">Cryptolaemus montrouzieri</name>
    <dbReference type="NCBI Taxonomy" id="559131"/>
    <lineage>
        <taxon>Eukaryota</taxon>
        <taxon>Metazoa</taxon>
        <taxon>Ecdysozoa</taxon>
        <taxon>Arthropoda</taxon>
        <taxon>Hexapoda</taxon>
        <taxon>Insecta</taxon>
        <taxon>Pterygota</taxon>
        <taxon>Neoptera</taxon>
        <taxon>Endopterygota</taxon>
        <taxon>Coleoptera</taxon>
        <taxon>Polyphaga</taxon>
        <taxon>Cucujiformia</taxon>
        <taxon>Coccinelloidea</taxon>
        <taxon>Coccinellidae</taxon>
        <taxon>Scymninae</taxon>
        <taxon>Scymnini</taxon>
        <taxon>Cryptolaemus</taxon>
    </lineage>
</organism>